<accession>A0A2V1K2H3</accession>
<dbReference type="GO" id="GO:0016757">
    <property type="term" value="F:glycosyltransferase activity"/>
    <property type="evidence" value="ECO:0007669"/>
    <property type="project" value="InterPro"/>
</dbReference>
<dbReference type="AlphaFoldDB" id="A0A2V1K2H3"/>
<feature type="domain" description="Glycosyltransferase subfamily 4-like N-terminal" evidence="2">
    <location>
        <begin position="13"/>
        <end position="154"/>
    </location>
</feature>
<evidence type="ECO:0000259" key="1">
    <source>
        <dbReference type="Pfam" id="PF00534"/>
    </source>
</evidence>
<proteinExistence type="predicted"/>
<dbReference type="EMBL" id="QETA01000003">
    <property type="protein sequence ID" value="PWF23111.1"/>
    <property type="molecule type" value="Genomic_DNA"/>
</dbReference>
<organism evidence="3 4">
    <name type="scientific">Corticimicrobacter populi</name>
    <dbReference type="NCBI Taxonomy" id="2175229"/>
    <lineage>
        <taxon>Bacteria</taxon>
        <taxon>Pseudomonadati</taxon>
        <taxon>Pseudomonadota</taxon>
        <taxon>Betaproteobacteria</taxon>
        <taxon>Burkholderiales</taxon>
        <taxon>Alcaligenaceae</taxon>
        <taxon>Corticimicrobacter</taxon>
    </lineage>
</organism>
<keyword evidence="3" id="KW-0808">Transferase</keyword>
<dbReference type="Pfam" id="PF00534">
    <property type="entry name" value="Glycos_transf_1"/>
    <property type="match status" value="1"/>
</dbReference>
<keyword evidence="4" id="KW-1185">Reference proteome</keyword>
<reference evidence="4" key="1">
    <citation type="submission" date="2018-05" db="EMBL/GenBank/DDBJ databases">
        <authorList>
            <person name="Li Y."/>
        </authorList>
    </citation>
    <scope>NUCLEOTIDE SEQUENCE [LARGE SCALE GENOMIC DNA]</scope>
    <source>
        <strain evidence="4">3d-2-2</strain>
    </source>
</reference>
<dbReference type="Pfam" id="PF13439">
    <property type="entry name" value="Glyco_transf_4"/>
    <property type="match status" value="1"/>
</dbReference>
<name>A0A2V1K2H3_9BURK</name>
<protein>
    <submittedName>
        <fullName evidence="3">Glycosyltransferase family 1 protein</fullName>
    </submittedName>
</protein>
<dbReference type="CDD" id="cd03801">
    <property type="entry name" value="GT4_PimA-like"/>
    <property type="match status" value="1"/>
</dbReference>
<dbReference type="InterPro" id="IPR001296">
    <property type="entry name" value="Glyco_trans_1"/>
</dbReference>
<sequence length="354" mass="39494">MRILQINTEKSWRGGERQTLLSMREFRRNGHQVELLARQSGPLSTQAQAENFVCHEVSRTSGVATFLARQGHRYDIVHCQTAGALTWAALMKSLYRRPLVITRRTDLPIRRREAITAFKWRCADRMVAISQAAAREPLRLGLHPQIIPSAVEPAKSADPVRLAQFRDQYLPAGRKVIATAASLTTEKDPETLLRAIAILHRQRQDFIFVHMGTSGPLAERILRLRDELGLETCYVHAGFQPEVDTLYPLFDLFVMSSRHEGLGSSVLDAFMQHVPVVSTDAGGLAESLADERGLLCPVGSPEALAQAMSQALDQPDLCRSMAERAYAYVNHVHGVTAMGQRYLALYTDLLESRA</sequence>
<gene>
    <name evidence="3" type="ORF">DD235_08950</name>
</gene>
<dbReference type="InterPro" id="IPR028098">
    <property type="entry name" value="Glyco_trans_4-like_N"/>
</dbReference>
<evidence type="ECO:0000259" key="2">
    <source>
        <dbReference type="Pfam" id="PF13439"/>
    </source>
</evidence>
<feature type="domain" description="Glycosyl transferase family 1" evidence="1">
    <location>
        <begin position="165"/>
        <end position="326"/>
    </location>
</feature>
<dbReference type="Proteomes" id="UP000245212">
    <property type="component" value="Unassembled WGS sequence"/>
</dbReference>
<dbReference type="PANTHER" id="PTHR12526">
    <property type="entry name" value="GLYCOSYLTRANSFERASE"/>
    <property type="match status" value="1"/>
</dbReference>
<evidence type="ECO:0000313" key="3">
    <source>
        <dbReference type="EMBL" id="PWF23111.1"/>
    </source>
</evidence>
<evidence type="ECO:0000313" key="4">
    <source>
        <dbReference type="Proteomes" id="UP000245212"/>
    </source>
</evidence>
<dbReference type="Gene3D" id="3.40.50.2000">
    <property type="entry name" value="Glycogen Phosphorylase B"/>
    <property type="match status" value="2"/>
</dbReference>
<dbReference type="SUPFAM" id="SSF53756">
    <property type="entry name" value="UDP-Glycosyltransferase/glycogen phosphorylase"/>
    <property type="match status" value="1"/>
</dbReference>
<dbReference type="RefSeq" id="WP_109061725.1">
    <property type="nucleotide sequence ID" value="NZ_QETA01000003.1"/>
</dbReference>
<comment type="caution">
    <text evidence="3">The sequence shown here is derived from an EMBL/GenBank/DDBJ whole genome shotgun (WGS) entry which is preliminary data.</text>
</comment>